<feature type="compositionally biased region" description="Polar residues" evidence="2">
    <location>
        <begin position="270"/>
        <end position="288"/>
    </location>
</feature>
<sequence>MRASLEDEGQEGDIRPVVGVVFQVMACARSRESARGNLFRAVRSSSSDRIPPPRRELTCRFRVVSAMPADRPPLASRGSKSRLSKQAEVESEDPPQSNAAKIAIPETRVESFEMASDSADSNQSPLLKSKVLVRSHALCGDRAIVSDSSNEMYTDSTGINLADFIATTLHKNAKDRQMLLQLEDELRKFVVDRNKQVQKFPPMSSYNRMLVHRISAFFGLDHNVDQNGTAVVVNKTSQTRLPDIEFSHFIRSDRFTDEPKRYLRRDVQSYEEQPTTTAADYLTSTSSADGVMESPMSGYSSENYVDPGVARPWSSTDSHSSSLDVPHGAVMQKAGSYGGFSVGYRQHGESWHHPRPPPTRRSNTGDSNRADMSPAMGRQPSIPEGSVMGASPVHLSACASPQPMPASGPPVIFAVASLDQVPPGAMILNPHTGQPYVTAQGNAYRYNPYAPVPAGVAPTGGHLPQPAAPYNQMMQVDVSSMGAHMQAMTIGSASPADHPQAFTPHVYTYVVPHMTDHQPPSGQPSPGHHVYVPVQPQYIHGGVPIHYQQQQMAPAGVQCYLPTGPTPTMCSPVPNVDDHTQVTYAVNSGAYQTYPTNGDRVVHYISVPSSDHVSTAGSGASSDRTVEKSDGSAASHESQQATTTVNS</sequence>
<dbReference type="Pfam" id="PF01424">
    <property type="entry name" value="R3H"/>
    <property type="match status" value="1"/>
</dbReference>
<dbReference type="GO" id="GO:0003676">
    <property type="term" value="F:nucleic acid binding"/>
    <property type="evidence" value="ECO:0007669"/>
    <property type="project" value="UniProtKB-UniRule"/>
</dbReference>
<feature type="compositionally biased region" description="Polar residues" evidence="2">
    <location>
        <begin position="635"/>
        <end position="647"/>
    </location>
</feature>
<dbReference type="PANTHER" id="PTHR15672">
    <property type="entry name" value="CAMP-REGULATED PHOSPHOPROTEIN 21 RELATED R3H DOMAIN CONTAINING PROTEIN"/>
    <property type="match status" value="1"/>
</dbReference>
<evidence type="ECO:0000256" key="2">
    <source>
        <dbReference type="SAM" id="MobiDB-lite"/>
    </source>
</evidence>
<name>A0A914XPW2_9BILA</name>
<evidence type="ECO:0000313" key="5">
    <source>
        <dbReference type="WBParaSite" id="PSAMB.scaffold896size39088.g9495.t1"/>
    </source>
</evidence>
<accession>A0A914XPW2</accession>
<evidence type="ECO:0000259" key="3">
    <source>
        <dbReference type="PROSITE" id="PS51061"/>
    </source>
</evidence>
<organism evidence="4 5">
    <name type="scientific">Plectus sambesii</name>
    <dbReference type="NCBI Taxonomy" id="2011161"/>
    <lineage>
        <taxon>Eukaryota</taxon>
        <taxon>Metazoa</taxon>
        <taxon>Ecdysozoa</taxon>
        <taxon>Nematoda</taxon>
        <taxon>Chromadorea</taxon>
        <taxon>Plectida</taxon>
        <taxon>Plectina</taxon>
        <taxon>Plectoidea</taxon>
        <taxon>Plectidae</taxon>
        <taxon>Plectus</taxon>
    </lineage>
</organism>
<dbReference type="WBParaSite" id="PSAMB.scaffold896size39088.g9495.t1">
    <property type="protein sequence ID" value="PSAMB.scaffold896size39088.g9495.t1"/>
    <property type="gene ID" value="PSAMB.scaffold896size39088.g9495"/>
</dbReference>
<feature type="region of interest" description="Disordered" evidence="2">
    <location>
        <begin position="68"/>
        <end position="100"/>
    </location>
</feature>
<dbReference type="AlphaFoldDB" id="A0A914XPW2"/>
<feature type="region of interest" description="Disordered" evidence="2">
    <location>
        <begin position="610"/>
        <end position="647"/>
    </location>
</feature>
<evidence type="ECO:0000313" key="4">
    <source>
        <dbReference type="Proteomes" id="UP000887566"/>
    </source>
</evidence>
<dbReference type="CDD" id="cd02642">
    <property type="entry name" value="R3H_encore_like"/>
    <property type="match status" value="1"/>
</dbReference>
<evidence type="ECO:0000256" key="1">
    <source>
        <dbReference type="ARBA" id="ARBA00022553"/>
    </source>
</evidence>
<feature type="region of interest" description="Disordered" evidence="2">
    <location>
        <begin position="269"/>
        <end position="299"/>
    </location>
</feature>
<feature type="region of interest" description="Disordered" evidence="2">
    <location>
        <begin position="345"/>
        <end position="385"/>
    </location>
</feature>
<dbReference type="InterPro" id="IPR001374">
    <property type="entry name" value="R3H_dom"/>
</dbReference>
<keyword evidence="1" id="KW-0597">Phosphoprotein</keyword>
<feature type="compositionally biased region" description="Polar residues" evidence="2">
    <location>
        <begin position="610"/>
        <end position="623"/>
    </location>
</feature>
<dbReference type="PANTHER" id="PTHR15672:SF8">
    <property type="entry name" value="PROTEIN ENCORE"/>
    <property type="match status" value="1"/>
</dbReference>
<keyword evidence="4" id="KW-1185">Reference proteome</keyword>
<proteinExistence type="predicted"/>
<protein>
    <submittedName>
        <fullName evidence="5">R3H domain-containing protein</fullName>
    </submittedName>
</protein>
<dbReference type="InterPro" id="IPR036867">
    <property type="entry name" value="R3H_dom_sf"/>
</dbReference>
<dbReference type="SUPFAM" id="SSF82708">
    <property type="entry name" value="R3H domain"/>
    <property type="match status" value="1"/>
</dbReference>
<dbReference type="SMART" id="SM00393">
    <property type="entry name" value="R3H"/>
    <property type="match status" value="1"/>
</dbReference>
<dbReference type="Gene3D" id="3.30.1370.50">
    <property type="entry name" value="R3H-like domain"/>
    <property type="match status" value="1"/>
</dbReference>
<dbReference type="PROSITE" id="PS51061">
    <property type="entry name" value="R3H"/>
    <property type="match status" value="1"/>
</dbReference>
<feature type="domain" description="R3H" evidence="3">
    <location>
        <begin position="176"/>
        <end position="239"/>
    </location>
</feature>
<dbReference type="Proteomes" id="UP000887566">
    <property type="component" value="Unplaced"/>
</dbReference>
<dbReference type="InterPro" id="IPR051937">
    <property type="entry name" value="R3H_domain_containing"/>
</dbReference>
<reference evidence="5" key="1">
    <citation type="submission" date="2022-11" db="UniProtKB">
        <authorList>
            <consortium name="WormBaseParasite"/>
        </authorList>
    </citation>
    <scope>IDENTIFICATION</scope>
</reference>